<dbReference type="Pfam" id="PF10319">
    <property type="entry name" value="7TM_GPCR_Srj"/>
    <property type="match status" value="2"/>
</dbReference>
<feature type="transmembrane region" description="Helical" evidence="1">
    <location>
        <begin position="486"/>
        <end position="512"/>
    </location>
</feature>
<dbReference type="OrthoDB" id="5831622at2759"/>
<protein>
    <recommendedName>
        <fullName evidence="4">G-protein coupled receptors family 1 profile domain-containing protein</fullName>
    </recommendedName>
</protein>
<feature type="transmembrane region" description="Helical" evidence="1">
    <location>
        <begin position="440"/>
        <end position="465"/>
    </location>
</feature>
<feature type="transmembrane region" description="Helical" evidence="1">
    <location>
        <begin position="370"/>
        <end position="392"/>
    </location>
</feature>
<dbReference type="AlphaFoldDB" id="A0A2G5TCZ3"/>
<evidence type="ECO:0008006" key="4">
    <source>
        <dbReference type="Google" id="ProtNLM"/>
    </source>
</evidence>
<dbReference type="EMBL" id="PDUG01000005">
    <property type="protein sequence ID" value="PIC25130.1"/>
    <property type="molecule type" value="Genomic_DNA"/>
</dbReference>
<reference evidence="3" key="1">
    <citation type="submission" date="2017-10" db="EMBL/GenBank/DDBJ databases">
        <title>Rapid genome shrinkage in a self-fertile nematode reveals novel sperm competition proteins.</title>
        <authorList>
            <person name="Yin D."/>
            <person name="Schwarz E.M."/>
            <person name="Thomas C.G."/>
            <person name="Felde R.L."/>
            <person name="Korf I.F."/>
            <person name="Cutter A.D."/>
            <person name="Schartner C.M."/>
            <person name="Ralston E.J."/>
            <person name="Meyer B.J."/>
            <person name="Haag E.S."/>
        </authorList>
    </citation>
    <scope>NUCLEOTIDE SEQUENCE [LARGE SCALE GENOMIC DNA]</scope>
    <source>
        <strain evidence="3">JU1422</strain>
    </source>
</reference>
<evidence type="ECO:0000256" key="1">
    <source>
        <dbReference type="SAM" id="Phobius"/>
    </source>
</evidence>
<feature type="transmembrane region" description="Helical" evidence="1">
    <location>
        <begin position="127"/>
        <end position="149"/>
    </location>
</feature>
<dbReference type="PANTHER" id="PTHR45907">
    <property type="entry name" value="SERPENTINE RECEPTOR, CLASS J"/>
    <property type="match status" value="1"/>
</dbReference>
<keyword evidence="1" id="KW-0472">Membrane</keyword>
<keyword evidence="1" id="KW-0812">Transmembrane</keyword>
<accession>A0A2G5TCZ3</accession>
<dbReference type="Proteomes" id="UP000230233">
    <property type="component" value="Chromosome V"/>
</dbReference>
<evidence type="ECO:0000313" key="2">
    <source>
        <dbReference type="EMBL" id="PIC25130.1"/>
    </source>
</evidence>
<comment type="caution">
    <text evidence="2">The sequence shown here is derived from an EMBL/GenBank/DDBJ whole genome shotgun (WGS) entry which is preliminary data.</text>
</comment>
<keyword evidence="1" id="KW-1133">Transmembrane helix</keyword>
<dbReference type="InterPro" id="IPR019423">
    <property type="entry name" value="7TM_GPCR_serpentine_rcpt_Srj"/>
</dbReference>
<gene>
    <name evidence="2" type="primary">Cnig_chr_V.g18181</name>
    <name evidence="2" type="ORF">B9Z55_018181</name>
</gene>
<keyword evidence="3" id="KW-1185">Reference proteome</keyword>
<feature type="transmembrane region" description="Helical" evidence="1">
    <location>
        <begin position="202"/>
        <end position="222"/>
    </location>
</feature>
<proteinExistence type="predicted"/>
<organism evidence="2 3">
    <name type="scientific">Caenorhabditis nigoni</name>
    <dbReference type="NCBI Taxonomy" id="1611254"/>
    <lineage>
        <taxon>Eukaryota</taxon>
        <taxon>Metazoa</taxon>
        <taxon>Ecdysozoa</taxon>
        <taxon>Nematoda</taxon>
        <taxon>Chromadorea</taxon>
        <taxon>Rhabditida</taxon>
        <taxon>Rhabditina</taxon>
        <taxon>Rhabditomorpha</taxon>
        <taxon>Rhabditoidea</taxon>
        <taxon>Rhabditidae</taxon>
        <taxon>Peloderinae</taxon>
        <taxon>Caenorhabditis</taxon>
    </lineage>
</organism>
<feature type="transmembrane region" description="Helical" evidence="1">
    <location>
        <begin position="524"/>
        <end position="548"/>
    </location>
</feature>
<feature type="transmembrane region" description="Helical" evidence="1">
    <location>
        <begin position="243"/>
        <end position="268"/>
    </location>
</feature>
<sequence length="573" mass="66143">MFINWAHFIIPKFSLILTLIANPIFIYLIHTEKSFQFGSYKYLLLFFAIFNLIAAIFDTLVPCYVHIYRYSAVYFILDGPFFEKSRIGEFLVAGRCALIGGTYGVLNSHFVYRFLSLNNHHFVNQYFLPYGLILSVLWVLFHFFSWAIITDLLMLPDLASRNYARESFEKIYGSMENLSMKIAIYSEVSTEKVVDSWLGTSWVTLLNSYSVVLYFVLGYKIMTSLSRGLDYMSPRTLLMQRRLFYALAIQTVIPICVSFMPTVFVSYGAALGIHVFSYKYLLYFFALFNIIASLADTLVPVCVHAYRYATVFFTVNGPFSEIMKFQKSSFGEFLLSGRCAFISGTYGILNSHFIYRYLSLKNHHFVAEYFNPYGLILSVLLVVVHWTLWVVVADITMVADLESRNYVRVSFEKVYGSLEGLNMKTVIFSEVSSQVVYRSWFGTLFVTALASYSITLYFVLGYKIMSSLNQGLDYMSDRTLQMQRRLFWALAIQTAIPICVSFMPCILVLYGSAFRIDFLSWVNWMSSVAVSFFPFLDPLAITMCLPTLRHRIFCRLRNISPNFSNRVYSSSRI</sequence>
<feature type="transmembrane region" description="Helical" evidence="1">
    <location>
        <begin position="42"/>
        <end position="67"/>
    </location>
</feature>
<feature type="transmembrane region" description="Helical" evidence="1">
    <location>
        <begin position="6"/>
        <end position="30"/>
    </location>
</feature>
<dbReference type="PANTHER" id="PTHR45907:SF9">
    <property type="entry name" value="SERPENTINE RECEPTOR, CLASS J"/>
    <property type="match status" value="1"/>
</dbReference>
<feature type="transmembrane region" description="Helical" evidence="1">
    <location>
        <begin position="280"/>
        <end position="299"/>
    </location>
</feature>
<evidence type="ECO:0000313" key="3">
    <source>
        <dbReference type="Proteomes" id="UP000230233"/>
    </source>
</evidence>
<name>A0A2G5TCZ3_9PELO</name>